<dbReference type="EMBL" id="CAJNOR010005776">
    <property type="protein sequence ID" value="CAF1575850.1"/>
    <property type="molecule type" value="Genomic_DNA"/>
</dbReference>
<proteinExistence type="inferred from homology"/>
<comment type="caution">
    <text evidence="6">The sequence shown here is derived from an EMBL/GenBank/DDBJ whole genome shotgun (WGS) entry which is preliminary data.</text>
</comment>
<dbReference type="Proteomes" id="UP000663828">
    <property type="component" value="Unassembled WGS sequence"/>
</dbReference>
<dbReference type="GO" id="GO:0061630">
    <property type="term" value="F:ubiquitin protein ligase activity"/>
    <property type="evidence" value="ECO:0007669"/>
    <property type="project" value="UniProtKB-UniRule"/>
</dbReference>
<keyword evidence="2 4" id="KW-0808">Transferase</keyword>
<keyword evidence="7" id="KW-1185">Reference proteome</keyword>
<dbReference type="Pfam" id="PF12796">
    <property type="entry name" value="Ank_2"/>
    <property type="match status" value="1"/>
</dbReference>
<dbReference type="GO" id="GO:0070534">
    <property type="term" value="P:protein K63-linked ubiquitination"/>
    <property type="evidence" value="ECO:0007669"/>
    <property type="project" value="TreeGrafter"/>
</dbReference>
<feature type="region of interest" description="Disordered" evidence="5">
    <location>
        <begin position="356"/>
        <end position="397"/>
    </location>
</feature>
<dbReference type="SMART" id="SM00248">
    <property type="entry name" value="ANK"/>
    <property type="match status" value="3"/>
</dbReference>
<evidence type="ECO:0000256" key="1">
    <source>
        <dbReference type="ARBA" id="ARBA00000885"/>
    </source>
</evidence>
<evidence type="ECO:0000256" key="5">
    <source>
        <dbReference type="SAM" id="MobiDB-lite"/>
    </source>
</evidence>
<dbReference type="PROSITE" id="PS50088">
    <property type="entry name" value="ANK_REPEAT"/>
    <property type="match status" value="2"/>
</dbReference>
<dbReference type="PANTHER" id="PTHR45670">
    <property type="entry name" value="E3 UBIQUITIN-PROTEIN LIGASE TRIP12"/>
    <property type="match status" value="1"/>
</dbReference>
<dbReference type="SUPFAM" id="SSF48403">
    <property type="entry name" value="Ankyrin repeat"/>
    <property type="match status" value="1"/>
</dbReference>
<comment type="function">
    <text evidence="4">E3 ubiquitin-protein ligase which accepts ubiquitin from an E2 ubiquitin-conjugating enzyme in the form of a thioester and then directly transfers the ubiquitin to targeted substrates.</text>
</comment>
<protein>
    <recommendedName>
        <fullName evidence="4">E3 ubiquitin-protein ligase</fullName>
        <ecNumber evidence="4">2.3.2.26</ecNumber>
    </recommendedName>
</protein>
<keyword evidence="4" id="KW-0833">Ubl conjugation pathway</keyword>
<feature type="repeat" description="ANK" evidence="3">
    <location>
        <begin position="437"/>
        <end position="469"/>
    </location>
</feature>
<accession>A0A815YVT1</accession>
<organism evidence="6 7">
    <name type="scientific">Adineta ricciae</name>
    <name type="common">Rotifer</name>
    <dbReference type="NCBI Taxonomy" id="249248"/>
    <lineage>
        <taxon>Eukaryota</taxon>
        <taxon>Metazoa</taxon>
        <taxon>Spiralia</taxon>
        <taxon>Gnathifera</taxon>
        <taxon>Rotifera</taxon>
        <taxon>Eurotatoria</taxon>
        <taxon>Bdelloidea</taxon>
        <taxon>Adinetida</taxon>
        <taxon>Adinetidae</taxon>
        <taxon>Adineta</taxon>
    </lineage>
</organism>
<dbReference type="GO" id="GO:0043161">
    <property type="term" value="P:proteasome-mediated ubiquitin-dependent protein catabolic process"/>
    <property type="evidence" value="ECO:0007669"/>
    <property type="project" value="TreeGrafter"/>
</dbReference>
<evidence type="ECO:0000256" key="4">
    <source>
        <dbReference type="RuleBase" id="RU369009"/>
    </source>
</evidence>
<feature type="region of interest" description="Disordered" evidence="5">
    <location>
        <begin position="540"/>
        <end position="577"/>
    </location>
</feature>
<evidence type="ECO:0000256" key="3">
    <source>
        <dbReference type="PROSITE-ProRule" id="PRU00023"/>
    </source>
</evidence>
<dbReference type="PANTHER" id="PTHR45670:SF1">
    <property type="entry name" value="E3 UBIQUITIN-PROTEIN LIGASE HECTD1"/>
    <property type="match status" value="1"/>
</dbReference>
<name>A0A815YVT1_ADIRI</name>
<comment type="catalytic activity">
    <reaction evidence="1 4">
        <text>S-ubiquitinyl-[E2 ubiquitin-conjugating enzyme]-L-cysteine + [acceptor protein]-L-lysine = [E2 ubiquitin-conjugating enzyme]-L-cysteine + N(6)-ubiquitinyl-[acceptor protein]-L-lysine.</text>
        <dbReference type="EC" id="2.3.2.26"/>
    </reaction>
</comment>
<dbReference type="GO" id="GO:0016607">
    <property type="term" value="C:nuclear speck"/>
    <property type="evidence" value="ECO:0007669"/>
    <property type="project" value="TreeGrafter"/>
</dbReference>
<dbReference type="UniPathway" id="UPA00143"/>
<feature type="compositionally biased region" description="Low complexity" evidence="5">
    <location>
        <begin position="356"/>
        <end position="392"/>
    </location>
</feature>
<evidence type="ECO:0000313" key="6">
    <source>
        <dbReference type="EMBL" id="CAF1575850.1"/>
    </source>
</evidence>
<sequence>MEADPDELLVWLKGDGGGERDLQISALEQLCMLVLMCDNIDRCFEQYQPRLFLPALCDIFSDPLAPTRVLEVTARALTYFLDVSVDCAKKITQHSSAIRSMCACLQVVDIDDRTNKDLAEQIIKVFERLCSREASSIYEQDGLRCVLDFINNWYSVIHKDSLQSALNVVVKLIGKIDPQNSPTLDRTIKSLSNLLLHDDTFVSDNALRCFATLADRFARKNVDPEPLMRYCLKDVLLRSLHYVSKPTGSALTPVSSTPTADAAGTTHSVSLSTSNTRGVTTNLSVVTGLLSTLCRGSAKVTHDLLRTDLPDALESALCGGDERCVLDTMRFLDLLLVLLFEGRQALPRPVGTTRASVASNTTATSNISNPTISTTATPPETARRSSSSSATTVANNGIIPSDRSQQQVIEYIRSRDIQGFINHIEQNNIDVNYTDNVGQTMLNWVAAFGTREMIEYLCRRGADANRGQRSSSLHYAACFGRPSIVRLLLKYGGNVDLRDEDGRTALDKARERQDEGHQEVVEILQSAHEWTDIRRQDSATLANSNSSPKAFEQTATTSSATEAAASPSSTTTTTNEIKGDVEMQPLYLQRLLSIFCQLYQNTMILTIKRSTLRLISKLLHYATVDQIREYLMKGETNISTTLFELLSSILDTNEDDDDTSNLVLLIIKNLFEKDKQLFLEQF</sequence>
<feature type="non-terminal residue" evidence="6">
    <location>
        <position position="1"/>
    </location>
</feature>
<evidence type="ECO:0000256" key="2">
    <source>
        <dbReference type="ARBA" id="ARBA00022679"/>
    </source>
</evidence>
<keyword evidence="3" id="KW-0040">ANK repeat</keyword>
<dbReference type="InterPro" id="IPR045322">
    <property type="entry name" value="HECTD1/TRIP12-like"/>
</dbReference>
<dbReference type="InterPro" id="IPR002110">
    <property type="entry name" value="Ankyrin_rpt"/>
</dbReference>
<comment type="similarity">
    <text evidence="4">Belongs to the UPL family. K-HECT subfamily.</text>
</comment>
<gene>
    <name evidence="6" type="ORF">XAT740_LOCUS44945</name>
</gene>
<dbReference type="Gene3D" id="1.25.40.20">
    <property type="entry name" value="Ankyrin repeat-containing domain"/>
    <property type="match status" value="1"/>
</dbReference>
<dbReference type="InterPro" id="IPR036770">
    <property type="entry name" value="Ankyrin_rpt-contain_sf"/>
</dbReference>
<reference evidence="6" key="1">
    <citation type="submission" date="2021-02" db="EMBL/GenBank/DDBJ databases">
        <authorList>
            <person name="Nowell W R."/>
        </authorList>
    </citation>
    <scope>NUCLEOTIDE SEQUENCE</scope>
</reference>
<evidence type="ECO:0000313" key="7">
    <source>
        <dbReference type="Proteomes" id="UP000663828"/>
    </source>
</evidence>
<dbReference type="SUPFAM" id="SSF48371">
    <property type="entry name" value="ARM repeat"/>
    <property type="match status" value="1"/>
</dbReference>
<dbReference type="Gene3D" id="1.25.10.10">
    <property type="entry name" value="Leucine-rich Repeat Variant"/>
    <property type="match status" value="1"/>
</dbReference>
<feature type="compositionally biased region" description="Low complexity" evidence="5">
    <location>
        <begin position="554"/>
        <end position="574"/>
    </location>
</feature>
<feature type="region of interest" description="Disordered" evidence="5">
    <location>
        <begin position="247"/>
        <end position="274"/>
    </location>
</feature>
<dbReference type="EC" id="2.3.2.26" evidence="4"/>
<dbReference type="InterPro" id="IPR016024">
    <property type="entry name" value="ARM-type_fold"/>
</dbReference>
<comment type="pathway">
    <text evidence="4">Protein modification; protein ubiquitination.</text>
</comment>
<feature type="repeat" description="ANK" evidence="3">
    <location>
        <begin position="468"/>
        <end position="500"/>
    </location>
</feature>
<dbReference type="InterPro" id="IPR011989">
    <property type="entry name" value="ARM-like"/>
</dbReference>
<dbReference type="PROSITE" id="PS50297">
    <property type="entry name" value="ANK_REP_REGION"/>
    <property type="match status" value="1"/>
</dbReference>
<dbReference type="AlphaFoldDB" id="A0A815YVT1"/>